<sequence>MKIIFKSLVKQPEVEDTKVHQELDSNYELYKDDKDNEFHTFTFKDTDENKTSTRIEFHPNYVNIFRGPSEFYFELNKERNDSILDLGNGMKFPLITQLKNVEILDKVKKVHYVIMSANNQIISECFIEIEHE</sequence>
<proteinExistence type="predicted"/>
<evidence type="ECO:0000313" key="1">
    <source>
        <dbReference type="EMBL" id="WXL28766.1"/>
    </source>
</evidence>
<protein>
    <recommendedName>
        <fullName evidence="3">DUF1934 domain-containing protein</fullName>
    </recommendedName>
</protein>
<accession>A0ABZ2RRR3</accession>
<dbReference type="RefSeq" id="WP_027334879.1">
    <property type="nucleotide sequence ID" value="NZ_CP148067.1"/>
</dbReference>
<dbReference type="Proteomes" id="UP001477443">
    <property type="component" value="Chromosome"/>
</dbReference>
<evidence type="ECO:0000313" key="2">
    <source>
        <dbReference type="Proteomes" id="UP001477443"/>
    </source>
</evidence>
<keyword evidence="2" id="KW-1185">Reference proteome</keyword>
<gene>
    <name evidence="1" type="ORF">WG617_01895</name>
</gene>
<dbReference type="EMBL" id="CP148067">
    <property type="protein sequence ID" value="WXL28766.1"/>
    <property type="molecule type" value="Genomic_DNA"/>
</dbReference>
<reference evidence="1" key="1">
    <citation type="submission" date="2024-03" db="EMBL/GenBank/DDBJ databases">
        <title>Complete genome sequence of Mycoplasma felifaucium Z921 isolated from the trachea of a cheetah.</title>
        <authorList>
            <person name="Spergser J."/>
        </authorList>
    </citation>
    <scope>NUCLEOTIDE SEQUENCE [LARGE SCALE GENOMIC DNA]</scope>
    <source>
        <strain evidence="1">Z921</strain>
    </source>
</reference>
<organism evidence="1 2">
    <name type="scientific">Mycoplasmopsis felifaucium</name>
    <dbReference type="NCBI Taxonomy" id="35768"/>
    <lineage>
        <taxon>Bacteria</taxon>
        <taxon>Bacillati</taxon>
        <taxon>Mycoplasmatota</taxon>
        <taxon>Mycoplasmoidales</taxon>
        <taxon>Metamycoplasmataceae</taxon>
        <taxon>Mycoplasmopsis</taxon>
    </lineage>
</organism>
<name>A0ABZ2RRR3_9BACT</name>
<evidence type="ECO:0008006" key="3">
    <source>
        <dbReference type="Google" id="ProtNLM"/>
    </source>
</evidence>